<proteinExistence type="predicted"/>
<dbReference type="AlphaFoldDB" id="A0A4S8KLT0"/>
<feature type="signal peptide" evidence="1">
    <location>
        <begin position="1"/>
        <end position="17"/>
    </location>
</feature>
<protein>
    <submittedName>
        <fullName evidence="2">Uncharacterized protein</fullName>
    </submittedName>
</protein>
<feature type="chain" id="PRO_5020531072" evidence="1">
    <location>
        <begin position="18"/>
        <end position="95"/>
    </location>
</feature>
<organism evidence="2 3">
    <name type="scientific">Dendrothele bispora (strain CBS 962.96)</name>
    <dbReference type="NCBI Taxonomy" id="1314807"/>
    <lineage>
        <taxon>Eukaryota</taxon>
        <taxon>Fungi</taxon>
        <taxon>Dikarya</taxon>
        <taxon>Basidiomycota</taxon>
        <taxon>Agaricomycotina</taxon>
        <taxon>Agaricomycetes</taxon>
        <taxon>Agaricomycetidae</taxon>
        <taxon>Agaricales</taxon>
        <taxon>Agaricales incertae sedis</taxon>
        <taxon>Dendrothele</taxon>
    </lineage>
</organism>
<sequence length="95" mass="10817">MQFHMIILVTLAVFTAASPIPAPAAGPSEELMDPLHYCHRIHQDQETQDPLSTPQDPLPTPQEAYAQTAKLDVMFYCFMEHIGMCNIWMLLELHH</sequence>
<name>A0A4S8KLT0_DENBC</name>
<reference evidence="2 3" key="1">
    <citation type="journal article" date="2019" name="Nat. Ecol. Evol.">
        <title>Megaphylogeny resolves global patterns of mushroom evolution.</title>
        <authorList>
            <person name="Varga T."/>
            <person name="Krizsan K."/>
            <person name="Foldi C."/>
            <person name="Dima B."/>
            <person name="Sanchez-Garcia M."/>
            <person name="Sanchez-Ramirez S."/>
            <person name="Szollosi G.J."/>
            <person name="Szarkandi J.G."/>
            <person name="Papp V."/>
            <person name="Albert L."/>
            <person name="Andreopoulos W."/>
            <person name="Angelini C."/>
            <person name="Antonin V."/>
            <person name="Barry K.W."/>
            <person name="Bougher N.L."/>
            <person name="Buchanan P."/>
            <person name="Buyck B."/>
            <person name="Bense V."/>
            <person name="Catcheside P."/>
            <person name="Chovatia M."/>
            <person name="Cooper J."/>
            <person name="Damon W."/>
            <person name="Desjardin D."/>
            <person name="Finy P."/>
            <person name="Geml J."/>
            <person name="Haridas S."/>
            <person name="Hughes K."/>
            <person name="Justo A."/>
            <person name="Karasinski D."/>
            <person name="Kautmanova I."/>
            <person name="Kiss B."/>
            <person name="Kocsube S."/>
            <person name="Kotiranta H."/>
            <person name="LaButti K.M."/>
            <person name="Lechner B.E."/>
            <person name="Liimatainen K."/>
            <person name="Lipzen A."/>
            <person name="Lukacs Z."/>
            <person name="Mihaltcheva S."/>
            <person name="Morgado L.N."/>
            <person name="Niskanen T."/>
            <person name="Noordeloos M.E."/>
            <person name="Ohm R.A."/>
            <person name="Ortiz-Santana B."/>
            <person name="Ovrebo C."/>
            <person name="Racz N."/>
            <person name="Riley R."/>
            <person name="Savchenko A."/>
            <person name="Shiryaev A."/>
            <person name="Soop K."/>
            <person name="Spirin V."/>
            <person name="Szebenyi C."/>
            <person name="Tomsovsky M."/>
            <person name="Tulloss R.E."/>
            <person name="Uehling J."/>
            <person name="Grigoriev I.V."/>
            <person name="Vagvolgyi C."/>
            <person name="Papp T."/>
            <person name="Martin F.M."/>
            <person name="Miettinen O."/>
            <person name="Hibbett D.S."/>
            <person name="Nagy L.G."/>
        </authorList>
    </citation>
    <scope>NUCLEOTIDE SEQUENCE [LARGE SCALE GENOMIC DNA]</scope>
    <source>
        <strain evidence="2 3">CBS 962.96</strain>
    </source>
</reference>
<keyword evidence="3" id="KW-1185">Reference proteome</keyword>
<gene>
    <name evidence="2" type="ORF">K435DRAFT_879119</name>
</gene>
<evidence type="ECO:0000256" key="1">
    <source>
        <dbReference type="SAM" id="SignalP"/>
    </source>
</evidence>
<evidence type="ECO:0000313" key="2">
    <source>
        <dbReference type="EMBL" id="THU76507.1"/>
    </source>
</evidence>
<keyword evidence="1" id="KW-0732">Signal</keyword>
<accession>A0A4S8KLT0</accession>
<evidence type="ECO:0000313" key="3">
    <source>
        <dbReference type="Proteomes" id="UP000297245"/>
    </source>
</evidence>
<dbReference type="Proteomes" id="UP000297245">
    <property type="component" value="Unassembled WGS sequence"/>
</dbReference>
<dbReference type="EMBL" id="ML180876">
    <property type="protein sequence ID" value="THU76507.1"/>
    <property type="molecule type" value="Genomic_DNA"/>
</dbReference>